<proteinExistence type="predicted"/>
<accession>B3T542</accession>
<organism evidence="1">
    <name type="scientific">uncultured marine microorganism HF4000_ANIW137P11</name>
    <dbReference type="NCBI Taxonomy" id="455534"/>
    <lineage>
        <taxon>unclassified sequences</taxon>
        <taxon>environmental samples</taxon>
    </lineage>
</organism>
<sequence>MTLLDSAEVHVECVGRFCGYRWRLAFLSEFCPCLYGLREFASARLQPPLYFHKRRAHRADSRWSSRNFHRHLSSSIAQSFYHNEPPRECRFHSRFDASQALNQNRLDV</sequence>
<gene>
    <name evidence="1" type="ORF">ALOHA_HF4000ANIW137P11ctg1g13</name>
</gene>
<name>B3T542_9ZZZZ</name>
<dbReference type="AlphaFoldDB" id="B3T542"/>
<reference evidence="1" key="1">
    <citation type="journal article" date="2008" name="ISME J.">
        <title>Genomic patterns of recombination, clonal divergence and environment in marine microbial populations.</title>
        <authorList>
            <person name="Konstantinidis K.T."/>
            <person name="Delong E.F."/>
        </authorList>
    </citation>
    <scope>NUCLEOTIDE SEQUENCE</scope>
</reference>
<dbReference type="EMBL" id="EU016607">
    <property type="protein sequence ID" value="ABZ07701.1"/>
    <property type="molecule type" value="Genomic_DNA"/>
</dbReference>
<protein>
    <submittedName>
        <fullName evidence="1">Uncharacterized protein</fullName>
    </submittedName>
</protein>
<evidence type="ECO:0000313" key="1">
    <source>
        <dbReference type="EMBL" id="ABZ07701.1"/>
    </source>
</evidence>